<dbReference type="AlphaFoldDB" id="A0A127QMP2"/>
<organism evidence="1 2">
    <name type="scientific">Collimonas arenae</name>
    <dbReference type="NCBI Taxonomy" id="279058"/>
    <lineage>
        <taxon>Bacteria</taxon>
        <taxon>Pseudomonadati</taxon>
        <taxon>Pseudomonadota</taxon>
        <taxon>Betaproteobacteria</taxon>
        <taxon>Burkholderiales</taxon>
        <taxon>Oxalobacteraceae</taxon>
        <taxon>Collimonas</taxon>
    </lineage>
</organism>
<sequence length="43" mass="5079">MLHVWLAKSITAWQKFCGRTVRHHHAVKWGQSFFSAVLCRKLL</sequence>
<name>A0A127QMP2_9BURK</name>
<gene>
    <name evidence="1" type="ORF">CAter282_3648</name>
</gene>
<keyword evidence="2" id="KW-1185">Reference proteome</keyword>
<dbReference type="PATRIC" id="fig|279058.18.peg.3585"/>
<protein>
    <submittedName>
        <fullName evidence="1">Uncharacterized protein</fullName>
    </submittedName>
</protein>
<reference evidence="1 2" key="1">
    <citation type="submission" date="2015-11" db="EMBL/GenBank/DDBJ databases">
        <title>Exploring the genomic traits of fungus-feeding bacterial genus Collimonas.</title>
        <authorList>
            <person name="Song C."/>
            <person name="Schmidt R."/>
            <person name="de Jager V."/>
            <person name="Krzyzanowska D."/>
            <person name="Jongedijk E."/>
            <person name="Cankar K."/>
            <person name="Beekwilder J."/>
            <person name="van Veen A."/>
            <person name="de Boer W."/>
            <person name="van Veen J.A."/>
            <person name="Garbeva P."/>
        </authorList>
    </citation>
    <scope>NUCLEOTIDE SEQUENCE [LARGE SCALE GENOMIC DNA]</scope>
    <source>
        <strain evidence="1 2">Ter282</strain>
    </source>
</reference>
<dbReference type="EMBL" id="CP013235">
    <property type="protein sequence ID" value="AMP11331.1"/>
    <property type="molecule type" value="Genomic_DNA"/>
</dbReference>
<evidence type="ECO:0000313" key="1">
    <source>
        <dbReference type="EMBL" id="AMP11331.1"/>
    </source>
</evidence>
<dbReference type="Proteomes" id="UP000071778">
    <property type="component" value="Chromosome"/>
</dbReference>
<accession>A0A127QMP2</accession>
<proteinExistence type="predicted"/>
<evidence type="ECO:0000313" key="2">
    <source>
        <dbReference type="Proteomes" id="UP000071778"/>
    </source>
</evidence>